<sequence>MHCQFEFSFFKINEPLYNIILNLLFNENKSESQKLLPAF</sequence>
<comment type="caution">
    <text evidence="1">The sequence shown here is derived from an EMBL/GenBank/DDBJ whole genome shotgun (WGS) entry which is preliminary data.</text>
</comment>
<reference evidence="1" key="1">
    <citation type="journal article" date="2012" name="PLoS ONE">
        <title>Gene sets for utilization of primary and secondary nutrition supplies in the distal gut of endangered iberian lynx.</title>
        <authorList>
            <person name="Alcaide M."/>
            <person name="Messina E."/>
            <person name="Richter M."/>
            <person name="Bargiela R."/>
            <person name="Peplies J."/>
            <person name="Huws S.A."/>
            <person name="Newbold C.J."/>
            <person name="Golyshin P.N."/>
            <person name="Simon M.A."/>
            <person name="Lopez G."/>
            <person name="Yakimov M.M."/>
            <person name="Ferrer M."/>
        </authorList>
    </citation>
    <scope>NUCLEOTIDE SEQUENCE</scope>
</reference>
<evidence type="ECO:0000313" key="1">
    <source>
        <dbReference type="EMBL" id="EJX06476.1"/>
    </source>
</evidence>
<organism evidence="1">
    <name type="scientific">gut metagenome</name>
    <dbReference type="NCBI Taxonomy" id="749906"/>
    <lineage>
        <taxon>unclassified sequences</taxon>
        <taxon>metagenomes</taxon>
        <taxon>organismal metagenomes</taxon>
    </lineage>
</organism>
<dbReference type="AlphaFoldDB" id="J9D1M1"/>
<accession>J9D1M1</accession>
<protein>
    <submittedName>
        <fullName evidence="1">Uncharacterized protein</fullName>
    </submittedName>
</protein>
<gene>
    <name evidence="1" type="ORF">EVA_05416</name>
</gene>
<dbReference type="EMBL" id="AMCI01001148">
    <property type="protein sequence ID" value="EJX06476.1"/>
    <property type="molecule type" value="Genomic_DNA"/>
</dbReference>
<name>J9D1M1_9ZZZZ</name>
<proteinExistence type="predicted"/>